<evidence type="ECO:0000256" key="6">
    <source>
        <dbReference type="ARBA" id="ARBA00023125"/>
    </source>
</evidence>
<gene>
    <name evidence="12" type="ORF">ACFS29_14345</name>
</gene>
<keyword evidence="4" id="KW-0159">Chromosome partition</keyword>
<evidence type="ECO:0000256" key="3">
    <source>
        <dbReference type="ARBA" id="ARBA00022618"/>
    </source>
</evidence>
<evidence type="ECO:0000256" key="9">
    <source>
        <dbReference type="PROSITE-ProRule" id="PRU01248"/>
    </source>
</evidence>
<comment type="caution">
    <text evidence="12">The sequence shown here is derived from an EMBL/GenBank/DDBJ whole genome shotgun (WGS) entry which is preliminary data.</text>
</comment>
<dbReference type="Pfam" id="PF00589">
    <property type="entry name" value="Phage_integrase"/>
    <property type="match status" value="1"/>
</dbReference>
<dbReference type="RefSeq" id="WP_194506308.1">
    <property type="nucleotide sequence ID" value="NZ_JADILU010000001.1"/>
</dbReference>
<keyword evidence="3" id="KW-0132">Cell division</keyword>
<keyword evidence="8" id="KW-0131">Cell cycle</keyword>
<dbReference type="InterPro" id="IPR010998">
    <property type="entry name" value="Integrase_recombinase_N"/>
</dbReference>
<dbReference type="PROSITE" id="PS51898">
    <property type="entry name" value="TYR_RECOMBINASE"/>
    <property type="match status" value="1"/>
</dbReference>
<dbReference type="SUPFAM" id="SSF56349">
    <property type="entry name" value="DNA breaking-rejoining enzymes"/>
    <property type="match status" value="1"/>
</dbReference>
<evidence type="ECO:0000256" key="1">
    <source>
        <dbReference type="ARBA" id="ARBA00004496"/>
    </source>
</evidence>
<keyword evidence="13" id="KW-1185">Reference proteome</keyword>
<name>A0ABW5ZWT7_9FLAO</name>
<keyword evidence="6 9" id="KW-0238">DNA-binding</keyword>
<evidence type="ECO:0000259" key="11">
    <source>
        <dbReference type="PROSITE" id="PS51900"/>
    </source>
</evidence>
<reference evidence="13" key="1">
    <citation type="journal article" date="2019" name="Int. J. Syst. Evol. Microbiol.">
        <title>The Global Catalogue of Microorganisms (GCM) 10K type strain sequencing project: providing services to taxonomists for standard genome sequencing and annotation.</title>
        <authorList>
            <consortium name="The Broad Institute Genomics Platform"/>
            <consortium name="The Broad Institute Genome Sequencing Center for Infectious Disease"/>
            <person name="Wu L."/>
            <person name="Ma J."/>
        </authorList>
    </citation>
    <scope>NUCLEOTIDE SEQUENCE [LARGE SCALE GENOMIC DNA]</scope>
    <source>
        <strain evidence="13">KCTC 32514</strain>
    </source>
</reference>
<organism evidence="12 13">
    <name type="scientific">Psychroserpens luteus</name>
    <dbReference type="NCBI Taxonomy" id="1434066"/>
    <lineage>
        <taxon>Bacteria</taxon>
        <taxon>Pseudomonadati</taxon>
        <taxon>Bacteroidota</taxon>
        <taxon>Flavobacteriia</taxon>
        <taxon>Flavobacteriales</taxon>
        <taxon>Flavobacteriaceae</taxon>
        <taxon>Psychroserpens</taxon>
    </lineage>
</organism>
<dbReference type="InterPro" id="IPR050090">
    <property type="entry name" value="Tyrosine_recombinase_XerCD"/>
</dbReference>
<keyword evidence="7" id="KW-0233">DNA recombination</keyword>
<evidence type="ECO:0000313" key="12">
    <source>
        <dbReference type="EMBL" id="MFD2916831.1"/>
    </source>
</evidence>
<dbReference type="EMBL" id="JBHUOS010000010">
    <property type="protein sequence ID" value="MFD2916831.1"/>
    <property type="molecule type" value="Genomic_DNA"/>
</dbReference>
<dbReference type="Gene3D" id="1.10.443.10">
    <property type="entry name" value="Intergrase catalytic core"/>
    <property type="match status" value="1"/>
</dbReference>
<evidence type="ECO:0000256" key="2">
    <source>
        <dbReference type="ARBA" id="ARBA00022490"/>
    </source>
</evidence>
<evidence type="ECO:0000256" key="5">
    <source>
        <dbReference type="ARBA" id="ARBA00022908"/>
    </source>
</evidence>
<keyword evidence="5" id="KW-0229">DNA integration</keyword>
<dbReference type="PANTHER" id="PTHR30349">
    <property type="entry name" value="PHAGE INTEGRASE-RELATED"/>
    <property type="match status" value="1"/>
</dbReference>
<protein>
    <submittedName>
        <fullName evidence="12">Tyrosine-type recombinase/integrase</fullName>
    </submittedName>
</protein>
<feature type="domain" description="Core-binding (CB)" evidence="11">
    <location>
        <begin position="9"/>
        <end position="101"/>
    </location>
</feature>
<dbReference type="Gene3D" id="1.10.150.130">
    <property type="match status" value="1"/>
</dbReference>
<dbReference type="InterPro" id="IPR011010">
    <property type="entry name" value="DNA_brk_join_enz"/>
</dbReference>
<dbReference type="InterPro" id="IPR002104">
    <property type="entry name" value="Integrase_catalytic"/>
</dbReference>
<accession>A0ABW5ZWT7</accession>
<evidence type="ECO:0000259" key="10">
    <source>
        <dbReference type="PROSITE" id="PS51898"/>
    </source>
</evidence>
<dbReference type="InterPro" id="IPR013762">
    <property type="entry name" value="Integrase-like_cat_sf"/>
</dbReference>
<proteinExistence type="predicted"/>
<keyword evidence="2" id="KW-0963">Cytoplasm</keyword>
<evidence type="ECO:0000256" key="8">
    <source>
        <dbReference type="ARBA" id="ARBA00023306"/>
    </source>
</evidence>
<evidence type="ECO:0000256" key="7">
    <source>
        <dbReference type="ARBA" id="ARBA00023172"/>
    </source>
</evidence>
<dbReference type="Proteomes" id="UP001597548">
    <property type="component" value="Unassembled WGS sequence"/>
</dbReference>
<comment type="subcellular location">
    <subcellularLocation>
        <location evidence="1">Cytoplasm</location>
    </subcellularLocation>
</comment>
<feature type="domain" description="Tyr recombinase" evidence="10">
    <location>
        <begin position="121"/>
        <end position="312"/>
    </location>
</feature>
<evidence type="ECO:0000256" key="4">
    <source>
        <dbReference type="ARBA" id="ARBA00022829"/>
    </source>
</evidence>
<evidence type="ECO:0000313" key="13">
    <source>
        <dbReference type="Proteomes" id="UP001597548"/>
    </source>
</evidence>
<dbReference type="PROSITE" id="PS51900">
    <property type="entry name" value="CB"/>
    <property type="match status" value="1"/>
</dbReference>
<dbReference type="PANTHER" id="PTHR30349:SF77">
    <property type="entry name" value="TYROSINE RECOMBINASE XERC"/>
    <property type="match status" value="1"/>
</dbReference>
<sequence>MKSLPIYSSSFNAVLQDFEKELAVWNYSITTSYYMTIHLREFFHYLETKGYEHIKYITTKIVSQYYEHLSSRKNVTQNGALSNATLNKHQQALKLFKKYLKRHESLNFGVHLKTEKQNSLTLKDILSVDEVKQLFEACECSHKSKRYRLRDKAMLTLMYGCGLRTHQVVGLDLKDIDFQTGRLNITSGAQNKKRNHTKQVLLANQLKALEDYIYFSRPHFYNAKYCDALFVNKNGTRMQGKAHRNRLDVILKTTENKDIIAKKISCHNLRHSIATHLLVNGMTIQQVSQFLGHSSLESTQIYVHLAELLNAE</sequence>
<dbReference type="InterPro" id="IPR044068">
    <property type="entry name" value="CB"/>
</dbReference>